<sequence>MALNHYRNLKETADKFKGSEGTDKLTMNKTVDVLNGRYFAEGISNNIIHNDKNNRAVEDMKWATLNAILTVLDITEKERESRLTGKTNHDPNEEIEEDGKQAKLTVKDKLLTVLSIRYGDHIENQVSSSDVTNDELIYDICGYLPHSGSQVLECLDCVEWEKVVVELQNRFSEYVRVVWEY</sequence>
<protein>
    <submittedName>
        <fullName evidence="1">Uncharacterized protein</fullName>
    </submittedName>
</protein>
<keyword evidence="2" id="KW-1185">Reference proteome</keyword>
<reference evidence="1 2" key="1">
    <citation type="journal article" date="2011" name="Science">
        <title>The ecoresponsive genome of Daphnia pulex.</title>
        <authorList>
            <person name="Colbourne J.K."/>
            <person name="Pfrender M.E."/>
            <person name="Gilbert D."/>
            <person name="Thomas W.K."/>
            <person name="Tucker A."/>
            <person name="Oakley T.H."/>
            <person name="Tokishita S."/>
            <person name="Aerts A."/>
            <person name="Arnold G.J."/>
            <person name="Basu M.K."/>
            <person name="Bauer D.J."/>
            <person name="Caceres C.E."/>
            <person name="Carmel L."/>
            <person name="Casola C."/>
            <person name="Choi J.H."/>
            <person name="Detter J.C."/>
            <person name="Dong Q."/>
            <person name="Dusheyko S."/>
            <person name="Eads B.D."/>
            <person name="Frohlich T."/>
            <person name="Geiler-Samerotte K.A."/>
            <person name="Gerlach D."/>
            <person name="Hatcher P."/>
            <person name="Jogdeo S."/>
            <person name="Krijgsveld J."/>
            <person name="Kriventseva E.V."/>
            <person name="Kultz D."/>
            <person name="Laforsch C."/>
            <person name="Lindquist E."/>
            <person name="Lopez J."/>
            <person name="Manak J.R."/>
            <person name="Muller J."/>
            <person name="Pangilinan J."/>
            <person name="Patwardhan R.P."/>
            <person name="Pitluck S."/>
            <person name="Pritham E.J."/>
            <person name="Rechtsteiner A."/>
            <person name="Rho M."/>
            <person name="Rogozin I.B."/>
            <person name="Sakarya O."/>
            <person name="Salamov A."/>
            <person name="Schaack S."/>
            <person name="Shapiro H."/>
            <person name="Shiga Y."/>
            <person name="Skalitzky C."/>
            <person name="Smith Z."/>
            <person name="Souvorov A."/>
            <person name="Sung W."/>
            <person name="Tang Z."/>
            <person name="Tsuchiya D."/>
            <person name="Tu H."/>
            <person name="Vos H."/>
            <person name="Wang M."/>
            <person name="Wolf Y.I."/>
            <person name="Yamagata H."/>
            <person name="Yamada T."/>
            <person name="Ye Y."/>
            <person name="Shaw J.R."/>
            <person name="Andrews J."/>
            <person name="Crease T.J."/>
            <person name="Tang H."/>
            <person name="Lucas S.M."/>
            <person name="Robertson H.M."/>
            <person name="Bork P."/>
            <person name="Koonin E.V."/>
            <person name="Zdobnov E.M."/>
            <person name="Grigoriev I.V."/>
            <person name="Lynch M."/>
            <person name="Boore J.L."/>
        </authorList>
    </citation>
    <scope>NUCLEOTIDE SEQUENCE [LARGE SCALE GENOMIC DNA]</scope>
</reference>
<evidence type="ECO:0000313" key="2">
    <source>
        <dbReference type="Proteomes" id="UP000000305"/>
    </source>
</evidence>
<dbReference type="EMBL" id="GL732705">
    <property type="protein sequence ID" value="EFX66382.1"/>
    <property type="molecule type" value="Genomic_DNA"/>
</dbReference>
<dbReference type="KEGG" id="dpx:DAPPUDRAFT_116453"/>
<dbReference type="HOGENOM" id="CLU_1490489_0_0_1"/>
<gene>
    <name evidence="1" type="ORF">DAPPUDRAFT_116453</name>
</gene>
<accession>E9HPF2</accession>
<dbReference type="InParanoid" id="E9HPF2"/>
<dbReference type="Proteomes" id="UP000000305">
    <property type="component" value="Unassembled WGS sequence"/>
</dbReference>
<organism evidence="1 2">
    <name type="scientific">Daphnia pulex</name>
    <name type="common">Water flea</name>
    <dbReference type="NCBI Taxonomy" id="6669"/>
    <lineage>
        <taxon>Eukaryota</taxon>
        <taxon>Metazoa</taxon>
        <taxon>Ecdysozoa</taxon>
        <taxon>Arthropoda</taxon>
        <taxon>Crustacea</taxon>
        <taxon>Branchiopoda</taxon>
        <taxon>Diplostraca</taxon>
        <taxon>Cladocera</taxon>
        <taxon>Anomopoda</taxon>
        <taxon>Daphniidae</taxon>
        <taxon>Daphnia</taxon>
    </lineage>
</organism>
<evidence type="ECO:0000313" key="1">
    <source>
        <dbReference type="EMBL" id="EFX66382.1"/>
    </source>
</evidence>
<dbReference type="OrthoDB" id="10366128at2759"/>
<dbReference type="AlphaFoldDB" id="E9HPF2"/>
<proteinExistence type="predicted"/>
<name>E9HPF2_DAPPU</name>